<evidence type="ECO:0000313" key="2">
    <source>
        <dbReference type="EMBL" id="CAD7252847.1"/>
    </source>
</evidence>
<organism evidence="2">
    <name type="scientific">Darwinula stevensoni</name>
    <dbReference type="NCBI Taxonomy" id="69355"/>
    <lineage>
        <taxon>Eukaryota</taxon>
        <taxon>Metazoa</taxon>
        <taxon>Ecdysozoa</taxon>
        <taxon>Arthropoda</taxon>
        <taxon>Crustacea</taxon>
        <taxon>Oligostraca</taxon>
        <taxon>Ostracoda</taxon>
        <taxon>Podocopa</taxon>
        <taxon>Podocopida</taxon>
        <taxon>Darwinulocopina</taxon>
        <taxon>Darwinuloidea</taxon>
        <taxon>Darwinulidae</taxon>
        <taxon>Darwinula</taxon>
    </lineage>
</organism>
<keyword evidence="3" id="KW-1185">Reference proteome</keyword>
<evidence type="ECO:0000313" key="3">
    <source>
        <dbReference type="Proteomes" id="UP000677054"/>
    </source>
</evidence>
<dbReference type="EMBL" id="LR904452">
    <property type="protein sequence ID" value="CAD7252847.1"/>
    <property type="molecule type" value="Genomic_DNA"/>
</dbReference>
<keyword evidence="1" id="KW-0732">Signal</keyword>
<evidence type="ECO:0000256" key="1">
    <source>
        <dbReference type="SAM" id="SignalP"/>
    </source>
</evidence>
<reference evidence="2" key="1">
    <citation type="submission" date="2020-11" db="EMBL/GenBank/DDBJ databases">
        <authorList>
            <person name="Tran Van P."/>
        </authorList>
    </citation>
    <scope>NUCLEOTIDE SEQUENCE</scope>
</reference>
<protein>
    <submittedName>
        <fullName evidence="2">Uncharacterized protein</fullName>
    </submittedName>
</protein>
<feature type="chain" id="PRO_5036402800" evidence="1">
    <location>
        <begin position="17"/>
        <end position="75"/>
    </location>
</feature>
<accession>A0A7R9AF03</accession>
<name>A0A7R9AF03_9CRUS</name>
<dbReference type="AlphaFoldDB" id="A0A7R9AF03"/>
<sequence>MLVSALFVFLLPFALAHEWEMGSCPTDIPTMKGFTINELRNGLQPSVPLPRLCLQEVPHHIPRANFTLIDLQHPY</sequence>
<gene>
    <name evidence="2" type="ORF">DSTB1V02_LOCUS12598</name>
</gene>
<proteinExistence type="predicted"/>
<dbReference type="Proteomes" id="UP000677054">
    <property type="component" value="Unassembled WGS sequence"/>
</dbReference>
<dbReference type="EMBL" id="CAJPEV010004935">
    <property type="protein sequence ID" value="CAG0902510.1"/>
    <property type="molecule type" value="Genomic_DNA"/>
</dbReference>
<feature type="signal peptide" evidence="1">
    <location>
        <begin position="1"/>
        <end position="16"/>
    </location>
</feature>